<sequence>MFCLLLIGNRLTSQQNQITISITRNASQITFIDDYENI</sequence>
<comment type="caution">
    <text evidence="1">The sequence shown here is derived from an EMBL/GenBank/DDBJ whole genome shotgun (WGS) entry which is preliminary data.</text>
</comment>
<evidence type="ECO:0000313" key="2">
    <source>
        <dbReference type="Proteomes" id="UP000017023"/>
    </source>
</evidence>
<reference evidence="1 2" key="1">
    <citation type="submission" date="2013-08" db="EMBL/GenBank/DDBJ databases">
        <authorList>
            <person name="Durkin A.S."/>
            <person name="Haft D.R."/>
            <person name="McCorrison J."/>
            <person name="Torralba M."/>
            <person name="Gillis M."/>
            <person name="Haft D.H."/>
            <person name="Methe B."/>
            <person name="Sutton G."/>
            <person name="Nelson K.E."/>
        </authorList>
    </citation>
    <scope>NUCLEOTIDE SEQUENCE [LARGE SCALE GENOMIC DNA]</scope>
    <source>
        <strain evidence="1 2">F0493</strain>
    </source>
</reference>
<evidence type="ECO:0000313" key="1">
    <source>
        <dbReference type="EMBL" id="ERK01838.1"/>
    </source>
</evidence>
<dbReference type="Proteomes" id="UP000017023">
    <property type="component" value="Unassembled WGS sequence"/>
</dbReference>
<accession>U2LBH4</accession>
<dbReference type="PATRIC" id="fig|1395125.3.peg.982"/>
<dbReference type="AlphaFoldDB" id="U2LBH4"/>
<name>U2LBH4_9BACT</name>
<dbReference type="EMBL" id="AWGW01000007">
    <property type="protein sequence ID" value="ERK01838.1"/>
    <property type="molecule type" value="Genomic_DNA"/>
</dbReference>
<protein>
    <submittedName>
        <fullName evidence="1">Uncharacterized protein</fullName>
    </submittedName>
</protein>
<organism evidence="1 2">
    <name type="scientific">Segatella salivae F0493</name>
    <dbReference type="NCBI Taxonomy" id="1395125"/>
    <lineage>
        <taxon>Bacteria</taxon>
        <taxon>Pseudomonadati</taxon>
        <taxon>Bacteroidota</taxon>
        <taxon>Bacteroidia</taxon>
        <taxon>Bacteroidales</taxon>
        <taxon>Prevotellaceae</taxon>
        <taxon>Segatella</taxon>
    </lineage>
</organism>
<proteinExistence type="predicted"/>
<gene>
    <name evidence="1" type="ORF">HMPREF9145_0376</name>
</gene>